<evidence type="ECO:0000313" key="8">
    <source>
        <dbReference type="EMBL" id="KAG6485977.1"/>
    </source>
</evidence>
<reference evidence="8 9" key="1">
    <citation type="submission" date="2020-08" db="EMBL/GenBank/DDBJ databases">
        <title>Plant Genome Project.</title>
        <authorList>
            <person name="Zhang R.-G."/>
        </authorList>
    </citation>
    <scope>NUCLEOTIDE SEQUENCE [LARGE SCALE GENOMIC DNA]</scope>
    <source>
        <tissue evidence="8">Rhizome</tissue>
    </source>
</reference>
<dbReference type="InterPro" id="IPR044787">
    <property type="entry name" value="HHO5-like"/>
</dbReference>
<evidence type="ECO:0000256" key="3">
    <source>
        <dbReference type="ARBA" id="ARBA00023125"/>
    </source>
</evidence>
<protein>
    <recommendedName>
        <fullName evidence="7">HTH myb-type domain-containing protein</fullName>
    </recommendedName>
</protein>
<dbReference type="NCBIfam" id="TIGR01557">
    <property type="entry name" value="myb_SHAQKYF"/>
    <property type="match status" value="1"/>
</dbReference>
<evidence type="ECO:0000256" key="2">
    <source>
        <dbReference type="ARBA" id="ARBA00023015"/>
    </source>
</evidence>
<keyword evidence="5" id="KW-0539">Nucleus</keyword>
<dbReference type="FunFam" id="1.10.10.60:FF:000002">
    <property type="entry name" value="Myb family transcription factor"/>
    <property type="match status" value="1"/>
</dbReference>
<feature type="region of interest" description="Disordered" evidence="6">
    <location>
        <begin position="123"/>
        <end position="154"/>
    </location>
</feature>
<keyword evidence="9" id="KW-1185">Reference proteome</keyword>
<feature type="domain" description="HTH myb-type" evidence="7">
    <location>
        <begin position="248"/>
        <end position="306"/>
    </location>
</feature>
<evidence type="ECO:0000256" key="5">
    <source>
        <dbReference type="ARBA" id="ARBA00023242"/>
    </source>
</evidence>
<organism evidence="8 9">
    <name type="scientific">Zingiber officinale</name>
    <name type="common">Ginger</name>
    <name type="synonym">Amomum zingiber</name>
    <dbReference type="NCBI Taxonomy" id="94328"/>
    <lineage>
        <taxon>Eukaryota</taxon>
        <taxon>Viridiplantae</taxon>
        <taxon>Streptophyta</taxon>
        <taxon>Embryophyta</taxon>
        <taxon>Tracheophyta</taxon>
        <taxon>Spermatophyta</taxon>
        <taxon>Magnoliopsida</taxon>
        <taxon>Liliopsida</taxon>
        <taxon>Zingiberales</taxon>
        <taxon>Zingiberaceae</taxon>
        <taxon>Zingiber</taxon>
    </lineage>
</organism>
<comment type="subcellular location">
    <subcellularLocation>
        <location evidence="1">Nucleus</location>
    </subcellularLocation>
</comment>
<sequence>MGSAVETEIGFDLNLLTARTVGGFFKEATADGGVAKLEESVRSLEEERKKIEAFKRELPLCMLLLTDVIEMLKKELDRFQGERFAHSFKEFIPIGRKCEEEGGVNLEADCKDKKHWMSTAQLWSNSSDGKGNDDGDGNTITDEKSGVPDRAEDEHEVYLEARSQGIGYGFSPFKAGVSPPKEAAKPAAMLPDLPMRSPDVDPAAFPISIMPGDHHSDIGVAAKRVGRGPPPATGGPHLSLQLQEQPLRKARRCWSPELHRRFVLALQQLGGAQVATPKQIRELMKVDGLTNDEVKSHLQKYRLHTKKMPNGSSVTNRPVMALGGLWMPPENYTSSNSPQSPLQFVVSNLAISATAGSSCEEDDGKSESFNWRS</sequence>
<feature type="compositionally biased region" description="Basic and acidic residues" evidence="6">
    <location>
        <begin position="141"/>
        <end position="154"/>
    </location>
</feature>
<gene>
    <name evidence="8" type="ORF">ZIOFF_054544</name>
</gene>
<dbReference type="InterPro" id="IPR001005">
    <property type="entry name" value="SANT/Myb"/>
</dbReference>
<dbReference type="PANTHER" id="PTHR31003">
    <property type="entry name" value="MYB FAMILY TRANSCRIPTION FACTOR"/>
    <property type="match status" value="1"/>
</dbReference>
<dbReference type="PANTHER" id="PTHR31003:SF3">
    <property type="entry name" value="HOMEODOMAIN-LIKE SUPERFAMILY PROTEIN-RELATED"/>
    <property type="match status" value="1"/>
</dbReference>
<evidence type="ECO:0000256" key="6">
    <source>
        <dbReference type="SAM" id="MobiDB-lite"/>
    </source>
</evidence>
<dbReference type="InterPro" id="IPR006447">
    <property type="entry name" value="Myb_dom_plants"/>
</dbReference>
<dbReference type="InterPro" id="IPR017930">
    <property type="entry name" value="Myb_dom"/>
</dbReference>
<dbReference type="PROSITE" id="PS51294">
    <property type="entry name" value="HTH_MYB"/>
    <property type="match status" value="1"/>
</dbReference>
<dbReference type="EMBL" id="JACMSC010000015">
    <property type="protein sequence ID" value="KAG6485977.1"/>
    <property type="molecule type" value="Genomic_DNA"/>
</dbReference>
<dbReference type="Proteomes" id="UP000734854">
    <property type="component" value="Unassembled WGS sequence"/>
</dbReference>
<dbReference type="Pfam" id="PF26575">
    <property type="entry name" value="HHO5_N"/>
    <property type="match status" value="1"/>
</dbReference>
<dbReference type="GO" id="GO:0005634">
    <property type="term" value="C:nucleus"/>
    <property type="evidence" value="ECO:0007669"/>
    <property type="project" value="UniProtKB-SubCell"/>
</dbReference>
<keyword evidence="3" id="KW-0238">DNA-binding</keyword>
<dbReference type="AlphaFoldDB" id="A0A8J5FKJ8"/>
<dbReference type="GO" id="GO:0003700">
    <property type="term" value="F:DNA-binding transcription factor activity"/>
    <property type="evidence" value="ECO:0007669"/>
    <property type="project" value="InterPro"/>
</dbReference>
<evidence type="ECO:0000313" key="9">
    <source>
        <dbReference type="Proteomes" id="UP000734854"/>
    </source>
</evidence>
<comment type="caution">
    <text evidence="8">The sequence shown here is derived from an EMBL/GenBank/DDBJ whole genome shotgun (WGS) entry which is preliminary data.</text>
</comment>
<name>A0A8J5FKJ8_ZINOF</name>
<keyword evidence="2" id="KW-0805">Transcription regulation</keyword>
<evidence type="ECO:0000256" key="1">
    <source>
        <dbReference type="ARBA" id="ARBA00004123"/>
    </source>
</evidence>
<dbReference type="Pfam" id="PF00249">
    <property type="entry name" value="Myb_DNA-binding"/>
    <property type="match status" value="1"/>
</dbReference>
<dbReference type="GO" id="GO:0003677">
    <property type="term" value="F:DNA binding"/>
    <property type="evidence" value="ECO:0007669"/>
    <property type="project" value="UniProtKB-KW"/>
</dbReference>
<accession>A0A8J5FKJ8</accession>
<evidence type="ECO:0000256" key="4">
    <source>
        <dbReference type="ARBA" id="ARBA00023163"/>
    </source>
</evidence>
<keyword evidence="4" id="KW-0804">Transcription</keyword>
<evidence type="ECO:0000259" key="7">
    <source>
        <dbReference type="PROSITE" id="PS51294"/>
    </source>
</evidence>
<dbReference type="OrthoDB" id="1908613at2759"/>
<proteinExistence type="predicted"/>
<dbReference type="InterPro" id="IPR058673">
    <property type="entry name" value="HHO5-like_N"/>
</dbReference>